<proteinExistence type="predicted"/>
<dbReference type="WBParaSite" id="PSAMB.scaffold17526size1108.g37315.t1">
    <property type="protein sequence ID" value="PSAMB.scaffold17526size1108.g37315.t1"/>
    <property type="gene ID" value="PSAMB.scaffold17526size1108.g37315"/>
</dbReference>
<dbReference type="AlphaFoldDB" id="A0A914VBT3"/>
<keyword evidence="1" id="KW-1015">Disulfide bond</keyword>
<dbReference type="InterPro" id="IPR050111">
    <property type="entry name" value="C-type_lectin/snaclec_domain"/>
</dbReference>
<reference evidence="4" key="1">
    <citation type="submission" date="2022-11" db="UniProtKB">
        <authorList>
            <consortium name="WormBaseParasite"/>
        </authorList>
    </citation>
    <scope>IDENTIFICATION</scope>
</reference>
<dbReference type="PROSITE" id="PS00615">
    <property type="entry name" value="C_TYPE_LECTIN_1"/>
    <property type="match status" value="1"/>
</dbReference>
<dbReference type="CDD" id="cd00037">
    <property type="entry name" value="CLECT"/>
    <property type="match status" value="1"/>
</dbReference>
<keyword evidence="3" id="KW-1185">Reference proteome</keyword>
<dbReference type="InterPro" id="IPR018378">
    <property type="entry name" value="C-type_lectin_CS"/>
</dbReference>
<dbReference type="SUPFAM" id="SSF56436">
    <property type="entry name" value="C-type lectin-like"/>
    <property type="match status" value="1"/>
</dbReference>
<evidence type="ECO:0000313" key="3">
    <source>
        <dbReference type="Proteomes" id="UP000887566"/>
    </source>
</evidence>
<evidence type="ECO:0000259" key="2">
    <source>
        <dbReference type="PROSITE" id="PS50041"/>
    </source>
</evidence>
<sequence>MQQICGENIGGSNNVGVLPLPANSLGGNPLDDSDGTEVALRDPRISNTQLQLDNGVWLGAKLMDRGSFAWADGSEANFTKWKFGQPDRQSEDECIVSAFEPLQQWSDVPCNKPHGFVCALRPRMSLNQKLHQDFAQRQLRDILFLL</sequence>
<protein>
    <submittedName>
        <fullName evidence="4">C-type lectin domain-containing protein</fullName>
    </submittedName>
</protein>
<dbReference type="PROSITE" id="PS50041">
    <property type="entry name" value="C_TYPE_LECTIN_2"/>
    <property type="match status" value="1"/>
</dbReference>
<evidence type="ECO:0000256" key="1">
    <source>
        <dbReference type="ARBA" id="ARBA00023157"/>
    </source>
</evidence>
<dbReference type="InterPro" id="IPR016187">
    <property type="entry name" value="CTDL_fold"/>
</dbReference>
<feature type="domain" description="C-type lectin" evidence="2">
    <location>
        <begin position="56"/>
        <end position="119"/>
    </location>
</feature>
<dbReference type="InterPro" id="IPR016186">
    <property type="entry name" value="C-type_lectin-like/link_sf"/>
</dbReference>
<dbReference type="InterPro" id="IPR001304">
    <property type="entry name" value="C-type_lectin-like"/>
</dbReference>
<dbReference type="Gene3D" id="3.10.100.10">
    <property type="entry name" value="Mannose-Binding Protein A, subunit A"/>
    <property type="match status" value="1"/>
</dbReference>
<accession>A0A914VBT3</accession>
<dbReference type="Pfam" id="PF00059">
    <property type="entry name" value="Lectin_C"/>
    <property type="match status" value="1"/>
</dbReference>
<evidence type="ECO:0000313" key="4">
    <source>
        <dbReference type="WBParaSite" id="PSAMB.scaffold17526size1108.g37315.t1"/>
    </source>
</evidence>
<dbReference type="PANTHER" id="PTHR22803">
    <property type="entry name" value="MANNOSE, PHOSPHOLIPASE, LECTIN RECEPTOR RELATED"/>
    <property type="match status" value="1"/>
</dbReference>
<name>A0A914VBT3_9BILA</name>
<dbReference type="Proteomes" id="UP000887566">
    <property type="component" value="Unplaced"/>
</dbReference>
<organism evidence="3 4">
    <name type="scientific">Plectus sambesii</name>
    <dbReference type="NCBI Taxonomy" id="2011161"/>
    <lineage>
        <taxon>Eukaryota</taxon>
        <taxon>Metazoa</taxon>
        <taxon>Ecdysozoa</taxon>
        <taxon>Nematoda</taxon>
        <taxon>Chromadorea</taxon>
        <taxon>Plectida</taxon>
        <taxon>Plectina</taxon>
        <taxon>Plectoidea</taxon>
        <taxon>Plectidae</taxon>
        <taxon>Plectus</taxon>
    </lineage>
</organism>